<name>A0AAD3R5M8_LATJO</name>
<accession>A0AAD3R5M8</accession>
<evidence type="ECO:0000313" key="4">
    <source>
        <dbReference type="Proteomes" id="UP001279410"/>
    </source>
</evidence>
<gene>
    <name evidence="3" type="ORF">AKAME5_000825200</name>
</gene>
<feature type="transmembrane region" description="Helical" evidence="2">
    <location>
        <begin position="12"/>
        <end position="31"/>
    </location>
</feature>
<keyword evidence="3" id="KW-0675">Receptor</keyword>
<dbReference type="EMBL" id="BRZM01000022">
    <property type="protein sequence ID" value="GLD55830.1"/>
    <property type="molecule type" value="Genomic_DNA"/>
</dbReference>
<feature type="region of interest" description="Disordered" evidence="1">
    <location>
        <begin position="152"/>
        <end position="191"/>
    </location>
</feature>
<organism evidence="3 4">
    <name type="scientific">Lates japonicus</name>
    <name type="common">Japanese lates</name>
    <dbReference type="NCBI Taxonomy" id="270547"/>
    <lineage>
        <taxon>Eukaryota</taxon>
        <taxon>Metazoa</taxon>
        <taxon>Chordata</taxon>
        <taxon>Craniata</taxon>
        <taxon>Vertebrata</taxon>
        <taxon>Euteleostomi</taxon>
        <taxon>Actinopterygii</taxon>
        <taxon>Neopterygii</taxon>
        <taxon>Teleostei</taxon>
        <taxon>Neoteleostei</taxon>
        <taxon>Acanthomorphata</taxon>
        <taxon>Carangaria</taxon>
        <taxon>Carangaria incertae sedis</taxon>
        <taxon>Centropomidae</taxon>
        <taxon>Lates</taxon>
    </lineage>
</organism>
<evidence type="ECO:0000256" key="1">
    <source>
        <dbReference type="SAM" id="MobiDB-lite"/>
    </source>
</evidence>
<sequence length="191" mass="21904">MTQRRLSRAHDRHVLNAYANWLVILLLVIFLCHKCPHAQPAYCHVQRYNLIVEYHSRPRLAPPSHISHQIPLLSLVKQPESKQEPERELSCARPEADNMGSLLRIVGGFKDQEKRLTSMEAQIRYCGEVLSWMAECFAQSTLRCEKEVPRAPVSLTGSKPKQHQGRSSKSTRERGQTGKGRGQTWSPRIWS</sequence>
<dbReference type="Proteomes" id="UP001279410">
    <property type="component" value="Unassembled WGS sequence"/>
</dbReference>
<evidence type="ECO:0000313" key="3">
    <source>
        <dbReference type="EMBL" id="GLD55830.1"/>
    </source>
</evidence>
<keyword evidence="2" id="KW-0472">Membrane</keyword>
<comment type="caution">
    <text evidence="3">The sequence shown here is derived from an EMBL/GenBank/DDBJ whole genome shotgun (WGS) entry which is preliminary data.</text>
</comment>
<keyword evidence="2" id="KW-1133">Transmembrane helix</keyword>
<keyword evidence="4" id="KW-1185">Reference proteome</keyword>
<proteinExistence type="predicted"/>
<reference evidence="3" key="1">
    <citation type="submission" date="2022-08" db="EMBL/GenBank/DDBJ databases">
        <title>Genome sequencing of akame (Lates japonicus).</title>
        <authorList>
            <person name="Hashiguchi Y."/>
            <person name="Takahashi H."/>
        </authorList>
    </citation>
    <scope>NUCLEOTIDE SEQUENCE</scope>
    <source>
        <strain evidence="3">Kochi</strain>
    </source>
</reference>
<dbReference type="AlphaFoldDB" id="A0AAD3R5M8"/>
<evidence type="ECO:0000256" key="2">
    <source>
        <dbReference type="SAM" id="Phobius"/>
    </source>
</evidence>
<keyword evidence="2" id="KW-0812">Transmembrane</keyword>
<protein>
    <submittedName>
        <fullName evidence="3">Transient receptor potential cation channel subfamily M member 5</fullName>
    </submittedName>
</protein>